<gene>
    <name evidence="2" type="ORF">FUT82_13800</name>
    <name evidence="1" type="ORF">TPHV1_100022</name>
</gene>
<dbReference type="GeneID" id="57754221"/>
<dbReference type="OrthoDB" id="362551at2"/>
<evidence type="ECO:0008006" key="5">
    <source>
        <dbReference type="Google" id="ProtNLM"/>
    </source>
</evidence>
<dbReference type="EMBL" id="CDNC01000002">
    <property type="protein sequence ID" value="CEM60702.1"/>
    <property type="molecule type" value="Genomic_DNA"/>
</dbReference>
<reference evidence="2 4" key="3">
    <citation type="submission" date="2019-08" db="EMBL/GenBank/DDBJ databases">
        <authorList>
            <person name="Kuhnert P."/>
        </authorList>
    </citation>
    <scope>NUCLEOTIDE SEQUENCE [LARGE SCALE GENOMIC DNA]</scope>
    <source>
        <strain evidence="2 4">B36.5</strain>
    </source>
</reference>
<dbReference type="RefSeq" id="WP_024753100.1">
    <property type="nucleotide sequence ID" value="NZ_CDNC01000002.1"/>
</dbReference>
<dbReference type="PROSITE" id="PS51257">
    <property type="entry name" value="PROKAR_LIPOPROTEIN"/>
    <property type="match status" value="1"/>
</dbReference>
<evidence type="ECO:0000313" key="1">
    <source>
        <dbReference type="EMBL" id="CEM60702.1"/>
    </source>
</evidence>
<proteinExistence type="predicted"/>
<name>A0A0B7GT51_TREPH</name>
<protein>
    <recommendedName>
        <fullName evidence="5">Lipoprotein</fullName>
    </recommendedName>
</protein>
<keyword evidence="3" id="KW-1185">Reference proteome</keyword>
<reference evidence="1" key="1">
    <citation type="submission" date="2015-01" db="EMBL/GenBank/DDBJ databases">
        <authorList>
            <person name="Xiang T."/>
            <person name="Song Y."/>
            <person name="Huang L."/>
            <person name="Wang B."/>
            <person name="Wu P."/>
        </authorList>
    </citation>
    <scope>NUCLEOTIDE SEQUENCE [LARGE SCALE GENOMIC DNA]</scope>
    <source>
        <strain evidence="1">V1</strain>
    </source>
</reference>
<evidence type="ECO:0000313" key="2">
    <source>
        <dbReference type="EMBL" id="QEJ98957.1"/>
    </source>
</evidence>
<reference evidence="3" key="2">
    <citation type="submission" date="2015-01" db="EMBL/GenBank/DDBJ databases">
        <authorList>
            <person name="Manzoor Shahid"/>
            <person name="Zubair Saima"/>
        </authorList>
    </citation>
    <scope>NUCLEOTIDE SEQUENCE [LARGE SCALE GENOMIC DNA]</scope>
    <source>
        <strain evidence="3">V1</strain>
    </source>
</reference>
<dbReference type="Proteomes" id="UP000323594">
    <property type="component" value="Chromosome"/>
</dbReference>
<evidence type="ECO:0000313" key="3">
    <source>
        <dbReference type="Proteomes" id="UP000042527"/>
    </source>
</evidence>
<organism evidence="1 3">
    <name type="scientific">Treponema phagedenis</name>
    <dbReference type="NCBI Taxonomy" id="162"/>
    <lineage>
        <taxon>Bacteria</taxon>
        <taxon>Pseudomonadati</taxon>
        <taxon>Spirochaetota</taxon>
        <taxon>Spirochaetia</taxon>
        <taxon>Spirochaetales</taxon>
        <taxon>Treponemataceae</taxon>
        <taxon>Treponema</taxon>
    </lineage>
</organism>
<dbReference type="Proteomes" id="UP000042527">
    <property type="component" value="Unassembled WGS sequence"/>
</dbReference>
<sequence>MKIAAKIVLGLAVVSLLFGCATKRGINKPVIIDHKNQKWDKAPPDWVSMERNEIEQMAQYEKMYIFKFESEKSKDLEGGQLWLRNFQAASELARMISQRIRDTGAAAAVGNKDLLDSYIEEVVHTVSEAEINGIKRESDYWVQRRFFDAEGEPEGDFYTVLALYSVPRKTLDKLIENAINGIKPKTEEQIRARDLVKQSMEKGL</sequence>
<accession>A0A0B7GT51</accession>
<evidence type="ECO:0000313" key="4">
    <source>
        <dbReference type="Proteomes" id="UP000323594"/>
    </source>
</evidence>
<dbReference type="AlphaFoldDB" id="A0A0B7GT51"/>
<dbReference type="EMBL" id="CP042817">
    <property type="protein sequence ID" value="QEJ98957.1"/>
    <property type="molecule type" value="Genomic_DNA"/>
</dbReference>